<dbReference type="SUPFAM" id="SSF103647">
    <property type="entry name" value="TSP type-3 repeat"/>
    <property type="match status" value="1"/>
</dbReference>
<keyword evidence="1" id="KW-0732">Signal</keyword>
<dbReference type="GO" id="GO:0007155">
    <property type="term" value="P:cell adhesion"/>
    <property type="evidence" value="ECO:0007669"/>
    <property type="project" value="InterPro"/>
</dbReference>
<dbReference type="GO" id="GO:0005509">
    <property type="term" value="F:calcium ion binding"/>
    <property type="evidence" value="ECO:0007669"/>
    <property type="project" value="InterPro"/>
</dbReference>
<evidence type="ECO:0000313" key="4">
    <source>
        <dbReference type="Proteomes" id="UP000838756"/>
    </source>
</evidence>
<evidence type="ECO:0000313" key="3">
    <source>
        <dbReference type="EMBL" id="CAH2216923.1"/>
    </source>
</evidence>
<dbReference type="OrthoDB" id="14563at2759"/>
<gene>
    <name evidence="3" type="primary">jg194</name>
    <name evidence="3" type="ORF">PAEG_LOCUS4872</name>
</gene>
<feature type="non-terminal residue" evidence="3">
    <location>
        <position position="1"/>
    </location>
</feature>
<keyword evidence="2" id="KW-0106">Calcium</keyword>
<dbReference type="EMBL" id="CAKXAJ010017496">
    <property type="protein sequence ID" value="CAH2216923.1"/>
    <property type="molecule type" value="Genomic_DNA"/>
</dbReference>
<dbReference type="PANTHER" id="PTHR10199:SF100">
    <property type="entry name" value="THROMBOSPONDIN, ISOFORM A"/>
    <property type="match status" value="1"/>
</dbReference>
<reference evidence="3" key="1">
    <citation type="submission" date="2022-03" db="EMBL/GenBank/DDBJ databases">
        <authorList>
            <person name="Lindestad O."/>
        </authorList>
    </citation>
    <scope>NUCLEOTIDE SEQUENCE</scope>
</reference>
<dbReference type="Gene3D" id="4.10.1080.10">
    <property type="entry name" value="TSP type-3 repeat"/>
    <property type="match status" value="1"/>
</dbReference>
<protein>
    <submittedName>
        <fullName evidence="3">Jg194 protein</fullName>
    </submittedName>
</protein>
<name>A0A8S4QQB6_9NEOP</name>
<dbReference type="Proteomes" id="UP000838756">
    <property type="component" value="Unassembled WGS sequence"/>
</dbReference>
<comment type="caution">
    <text evidence="3">The sequence shown here is derived from an EMBL/GenBank/DDBJ whole genome shotgun (WGS) entry which is preliminary data.</text>
</comment>
<keyword evidence="4" id="KW-1185">Reference proteome</keyword>
<dbReference type="InterPro" id="IPR028974">
    <property type="entry name" value="TSP_type-3_rpt"/>
</dbReference>
<dbReference type="InterPro" id="IPR003367">
    <property type="entry name" value="Thrombospondin_3-like_rpt"/>
</dbReference>
<organism evidence="3 4">
    <name type="scientific">Pararge aegeria aegeria</name>
    <dbReference type="NCBI Taxonomy" id="348720"/>
    <lineage>
        <taxon>Eukaryota</taxon>
        <taxon>Metazoa</taxon>
        <taxon>Ecdysozoa</taxon>
        <taxon>Arthropoda</taxon>
        <taxon>Hexapoda</taxon>
        <taxon>Insecta</taxon>
        <taxon>Pterygota</taxon>
        <taxon>Neoptera</taxon>
        <taxon>Endopterygota</taxon>
        <taxon>Lepidoptera</taxon>
        <taxon>Glossata</taxon>
        <taxon>Ditrysia</taxon>
        <taxon>Papilionoidea</taxon>
        <taxon>Nymphalidae</taxon>
        <taxon>Satyrinae</taxon>
        <taxon>Satyrini</taxon>
        <taxon>Parargina</taxon>
        <taxon>Pararge</taxon>
    </lineage>
</organism>
<evidence type="ECO:0000256" key="1">
    <source>
        <dbReference type="ARBA" id="ARBA00022729"/>
    </source>
</evidence>
<dbReference type="AlphaFoldDB" id="A0A8S4QQB6"/>
<accession>A0A8S4QQB6</accession>
<sequence length="72" mass="8299">MHVFRNDKHFSKSTDGLGDVCDNDYDGDNVTNALDNCPNNSRIFRTDFRNYMTVRLDPEGTSQQDPNWEIAN</sequence>
<proteinExistence type="predicted"/>
<dbReference type="PANTHER" id="PTHR10199">
    <property type="entry name" value="THROMBOSPONDIN"/>
    <property type="match status" value="1"/>
</dbReference>
<dbReference type="Pfam" id="PF02412">
    <property type="entry name" value="TSP_3"/>
    <property type="match status" value="1"/>
</dbReference>
<evidence type="ECO:0000256" key="2">
    <source>
        <dbReference type="ARBA" id="ARBA00022837"/>
    </source>
</evidence>